<name>A0A9X3IP20_9LACO</name>
<evidence type="ECO:0000313" key="2">
    <source>
        <dbReference type="Proteomes" id="UP001080333"/>
    </source>
</evidence>
<dbReference type="Proteomes" id="UP001080333">
    <property type="component" value="Unassembled WGS sequence"/>
</dbReference>
<comment type="caution">
    <text evidence="1">The sequence shown here is derived from an EMBL/GenBank/DDBJ whole genome shotgun (WGS) entry which is preliminary data.</text>
</comment>
<proteinExistence type="predicted"/>
<evidence type="ECO:0000313" key="1">
    <source>
        <dbReference type="EMBL" id="MCX7578949.1"/>
    </source>
</evidence>
<organism evidence="1 2">
    <name type="scientific">Leuconostoc falkenbergense</name>
    <dbReference type="NCBI Taxonomy" id="2766470"/>
    <lineage>
        <taxon>Bacteria</taxon>
        <taxon>Bacillati</taxon>
        <taxon>Bacillota</taxon>
        <taxon>Bacilli</taxon>
        <taxon>Lactobacillales</taxon>
        <taxon>Lactobacillaceae</taxon>
        <taxon>Leuconostoc</taxon>
    </lineage>
</organism>
<reference evidence="1" key="1">
    <citation type="submission" date="2018-08" db="EMBL/GenBank/DDBJ databases">
        <title>Draft genome sequences of Leuconostoc spp. and Weissella spp. with biocontrol potential.</title>
        <authorList>
            <person name="Lo R."/>
            <person name="Ho V.T.T."/>
            <person name="Turner M.S."/>
        </authorList>
    </citation>
    <scope>NUCLEOTIDE SEQUENCE</scope>
    <source>
        <strain evidence="1">156</strain>
    </source>
</reference>
<accession>A0A9X3IP20</accession>
<dbReference type="RefSeq" id="WP_267287133.1">
    <property type="nucleotide sequence ID" value="NZ_QVOQ01000014.1"/>
</dbReference>
<sequence>MFGLTVDEFKQSYFPKYRESGVITIADVKDARRCSDEFHDFLVNNRFLSSVSCFRVYDNELFGFYKQAERCLKSGKTDVSNIEVEWRLLAGSGLTCRRFLSGN</sequence>
<dbReference type="AlphaFoldDB" id="A0A9X3IP20"/>
<protein>
    <submittedName>
        <fullName evidence="1">Uncharacterized protein</fullName>
    </submittedName>
</protein>
<gene>
    <name evidence="1" type="ORF">D0502_06095</name>
</gene>
<dbReference type="EMBL" id="QVOQ01000014">
    <property type="protein sequence ID" value="MCX7578949.1"/>
    <property type="molecule type" value="Genomic_DNA"/>
</dbReference>